<organism evidence="3 4">
    <name type="scientific">Suillus luteus UH-Slu-Lm8-n1</name>
    <dbReference type="NCBI Taxonomy" id="930992"/>
    <lineage>
        <taxon>Eukaryota</taxon>
        <taxon>Fungi</taxon>
        <taxon>Dikarya</taxon>
        <taxon>Basidiomycota</taxon>
        <taxon>Agaricomycotina</taxon>
        <taxon>Agaricomycetes</taxon>
        <taxon>Agaricomycetidae</taxon>
        <taxon>Boletales</taxon>
        <taxon>Suillineae</taxon>
        <taxon>Suillaceae</taxon>
        <taxon>Suillus</taxon>
    </lineage>
</organism>
<feature type="transmembrane region" description="Helical" evidence="2">
    <location>
        <begin position="222"/>
        <end position="240"/>
    </location>
</feature>
<feature type="compositionally biased region" description="Basic and acidic residues" evidence="1">
    <location>
        <begin position="516"/>
        <end position="530"/>
    </location>
</feature>
<evidence type="ECO:0000313" key="4">
    <source>
        <dbReference type="Proteomes" id="UP000054485"/>
    </source>
</evidence>
<protein>
    <submittedName>
        <fullName evidence="3">Uncharacterized protein</fullName>
    </submittedName>
</protein>
<keyword evidence="2" id="KW-1133">Transmembrane helix</keyword>
<reference evidence="4" key="2">
    <citation type="submission" date="2015-01" db="EMBL/GenBank/DDBJ databases">
        <title>Evolutionary Origins and Diversification of the Mycorrhizal Mutualists.</title>
        <authorList>
            <consortium name="DOE Joint Genome Institute"/>
            <consortium name="Mycorrhizal Genomics Consortium"/>
            <person name="Kohler A."/>
            <person name="Kuo A."/>
            <person name="Nagy L.G."/>
            <person name="Floudas D."/>
            <person name="Copeland A."/>
            <person name="Barry K.W."/>
            <person name="Cichocki N."/>
            <person name="Veneault-Fourrey C."/>
            <person name="LaButti K."/>
            <person name="Lindquist E.A."/>
            <person name="Lipzen A."/>
            <person name="Lundell T."/>
            <person name="Morin E."/>
            <person name="Murat C."/>
            <person name="Riley R."/>
            <person name="Ohm R."/>
            <person name="Sun H."/>
            <person name="Tunlid A."/>
            <person name="Henrissat B."/>
            <person name="Grigoriev I.V."/>
            <person name="Hibbett D.S."/>
            <person name="Martin F."/>
        </authorList>
    </citation>
    <scope>NUCLEOTIDE SEQUENCE [LARGE SCALE GENOMIC DNA]</scope>
    <source>
        <strain evidence="4">UH-Slu-Lm8-n1</strain>
    </source>
</reference>
<evidence type="ECO:0000313" key="3">
    <source>
        <dbReference type="EMBL" id="KIK34739.1"/>
    </source>
</evidence>
<evidence type="ECO:0000256" key="1">
    <source>
        <dbReference type="SAM" id="MobiDB-lite"/>
    </source>
</evidence>
<dbReference type="HOGENOM" id="CLU_383639_0_0_1"/>
<sequence>MLVHTFDQTHADIAHFVVQHPGNFRFTTSIESDTLTLSFHSSLPPSNDFANNNNIPSPAYSPINWDELSGELDNLGPSVDQTPSPGAVSESQQPLLDTNAFLKDCSSSTAHSSAGGGHFVETEVGEFSFDSESLHNLTGTLSIPTLPLGMDDDLLPIICLLPNGLLAMDTYSDALPNAPSHHDTLDPPNTTLGLGHIYSSTTYSALHPTMFLTFMRLFTQTYHLALISTMFLMFTCLFTLTHHSALIPPMFPTFTRLFTPTHHSALISPMFQTFTHLFHFNNVSYTHAAFRSTASFGSPFVNQPYTLVTCMSDEPPASLKTNDLFVQASPTSAISFSSPYTDYTATHLSHSSNPSFGLPNGDHPYAAASHMANSSFVFANSMSSMDLGNDDVPPMANTMSPIYIPEHTATLPTCDTCNVLSAFNEPYIDSDSTSVHDMDPGSLTDSMIPHIDALLDVDRIRDSVKEEAEFEEGEIWETDELTDDTFNGVTGGPIYFSIIYKALNTLQSRAALDEQTTHIEGTRSPTEHSTDSSTTEPAHPYIVTPPNSERRLSPIIEEYMPSLVPSRPFSPEPDIHNIKCHLPTPPPMMGAFPYHGIIHLDGWTQISFDGLTQHDVKAHLTMEHARYNDYHSVYIPNVVHAIDSFNFCQDGLIALDWDMAQFQDGTYGGHPVIPGLHVIPTSPFYAESFENPFYFKRWYSVSDIFEDPVEEPKTKGKKFFL</sequence>
<evidence type="ECO:0000256" key="2">
    <source>
        <dbReference type="SAM" id="Phobius"/>
    </source>
</evidence>
<dbReference type="Proteomes" id="UP000054485">
    <property type="component" value="Unassembled WGS sequence"/>
</dbReference>
<keyword evidence="4" id="KW-1185">Reference proteome</keyword>
<reference evidence="3 4" key="1">
    <citation type="submission" date="2014-04" db="EMBL/GenBank/DDBJ databases">
        <authorList>
            <consortium name="DOE Joint Genome Institute"/>
            <person name="Kuo A."/>
            <person name="Ruytinx J."/>
            <person name="Rineau F."/>
            <person name="Colpaert J."/>
            <person name="Kohler A."/>
            <person name="Nagy L.G."/>
            <person name="Floudas D."/>
            <person name="Copeland A."/>
            <person name="Barry K.W."/>
            <person name="Cichocki N."/>
            <person name="Veneault-Fourrey C."/>
            <person name="LaButti K."/>
            <person name="Lindquist E.A."/>
            <person name="Lipzen A."/>
            <person name="Lundell T."/>
            <person name="Morin E."/>
            <person name="Murat C."/>
            <person name="Sun H."/>
            <person name="Tunlid A."/>
            <person name="Henrissat B."/>
            <person name="Grigoriev I.V."/>
            <person name="Hibbett D.S."/>
            <person name="Martin F."/>
            <person name="Nordberg H.P."/>
            <person name="Cantor M.N."/>
            <person name="Hua S.X."/>
        </authorList>
    </citation>
    <scope>NUCLEOTIDE SEQUENCE [LARGE SCALE GENOMIC DNA]</scope>
    <source>
        <strain evidence="3 4">UH-Slu-Lm8-n1</strain>
    </source>
</reference>
<dbReference type="EMBL" id="KN835710">
    <property type="protein sequence ID" value="KIK34739.1"/>
    <property type="molecule type" value="Genomic_DNA"/>
</dbReference>
<dbReference type="AlphaFoldDB" id="A0A0D0A9A0"/>
<gene>
    <name evidence="3" type="ORF">CY34DRAFT_17509</name>
</gene>
<dbReference type="OrthoDB" id="2687574at2759"/>
<accession>A0A0D0A9A0</accession>
<name>A0A0D0A9A0_9AGAM</name>
<dbReference type="InParanoid" id="A0A0D0A9A0"/>
<feature type="region of interest" description="Disordered" evidence="1">
    <location>
        <begin position="516"/>
        <end position="548"/>
    </location>
</feature>
<keyword evidence="2" id="KW-0472">Membrane</keyword>
<proteinExistence type="predicted"/>
<keyword evidence="2" id="KW-0812">Transmembrane</keyword>